<proteinExistence type="predicted"/>
<evidence type="ECO:0000313" key="2">
    <source>
        <dbReference type="EMBL" id="GMN37231.1"/>
    </source>
</evidence>
<name>A0AA88A4L5_FICCA</name>
<dbReference type="EMBL" id="BTGU01000006">
    <property type="protein sequence ID" value="GMN37231.1"/>
    <property type="molecule type" value="Genomic_DNA"/>
</dbReference>
<organism evidence="2 3">
    <name type="scientific">Ficus carica</name>
    <name type="common">Common fig</name>
    <dbReference type="NCBI Taxonomy" id="3494"/>
    <lineage>
        <taxon>Eukaryota</taxon>
        <taxon>Viridiplantae</taxon>
        <taxon>Streptophyta</taxon>
        <taxon>Embryophyta</taxon>
        <taxon>Tracheophyta</taxon>
        <taxon>Spermatophyta</taxon>
        <taxon>Magnoliopsida</taxon>
        <taxon>eudicotyledons</taxon>
        <taxon>Gunneridae</taxon>
        <taxon>Pentapetalae</taxon>
        <taxon>rosids</taxon>
        <taxon>fabids</taxon>
        <taxon>Rosales</taxon>
        <taxon>Moraceae</taxon>
        <taxon>Ficeae</taxon>
        <taxon>Ficus</taxon>
    </lineage>
</organism>
<evidence type="ECO:0000313" key="3">
    <source>
        <dbReference type="Proteomes" id="UP001187192"/>
    </source>
</evidence>
<reference evidence="2" key="1">
    <citation type="submission" date="2023-07" db="EMBL/GenBank/DDBJ databases">
        <title>draft genome sequence of fig (Ficus carica).</title>
        <authorList>
            <person name="Takahashi T."/>
            <person name="Nishimura K."/>
        </authorList>
    </citation>
    <scope>NUCLEOTIDE SEQUENCE</scope>
</reference>
<protein>
    <submittedName>
        <fullName evidence="2">Uncharacterized protein</fullName>
    </submittedName>
</protein>
<feature type="region of interest" description="Disordered" evidence="1">
    <location>
        <begin position="67"/>
        <end position="91"/>
    </location>
</feature>
<evidence type="ECO:0000256" key="1">
    <source>
        <dbReference type="SAM" id="MobiDB-lite"/>
    </source>
</evidence>
<keyword evidence="3" id="KW-1185">Reference proteome</keyword>
<comment type="caution">
    <text evidence="2">The sequence shown here is derived from an EMBL/GenBank/DDBJ whole genome shotgun (WGS) entry which is preliminary data.</text>
</comment>
<feature type="compositionally biased region" description="Basic and acidic residues" evidence="1">
    <location>
        <begin position="81"/>
        <end position="91"/>
    </location>
</feature>
<accession>A0AA88A4L5</accession>
<dbReference type="AlphaFoldDB" id="A0AA88A4L5"/>
<gene>
    <name evidence="2" type="ORF">TIFTF001_006635</name>
</gene>
<dbReference type="Proteomes" id="UP001187192">
    <property type="component" value="Unassembled WGS sequence"/>
</dbReference>
<sequence length="156" mass="17898">MKEKTQKCGSHFRPRSVKVVDDGSNNLLGFRTRITVEIVLNLTRRRRRVSGFERLVIVLDGQENRMNRPSRIAGKSKPGGRQHELFGHRRNPDDDDDEFFVDKGDEKLLKSRILCSRMTKFLLKERSSMEISELPFEPSEVFLGMTRGGLAGKFGC</sequence>